<name>C3JCB2_POREA</name>
<dbReference type="SMART" id="SM00365">
    <property type="entry name" value="LRR_SD22"/>
    <property type="match status" value="5"/>
</dbReference>
<evidence type="ECO:0000313" key="5">
    <source>
        <dbReference type="Proteomes" id="UP000004295"/>
    </source>
</evidence>
<dbReference type="InterPro" id="IPR050836">
    <property type="entry name" value="SDS22/Internalin_LRR"/>
</dbReference>
<accession>C3JCB2</accession>
<evidence type="ECO:0000256" key="2">
    <source>
        <dbReference type="ARBA" id="ARBA00022737"/>
    </source>
</evidence>
<dbReference type="Proteomes" id="UP000004295">
    <property type="component" value="Unassembled WGS sequence"/>
</dbReference>
<keyword evidence="5" id="KW-1185">Reference proteome</keyword>
<dbReference type="eggNOG" id="COG4886">
    <property type="taxonomic scope" value="Bacteria"/>
</dbReference>
<evidence type="ECO:0000256" key="1">
    <source>
        <dbReference type="ARBA" id="ARBA00022614"/>
    </source>
</evidence>
<dbReference type="EMBL" id="ACNN01000031">
    <property type="protein sequence ID" value="EEN82153.1"/>
    <property type="molecule type" value="Genomic_DNA"/>
</dbReference>
<dbReference type="Pfam" id="PF13855">
    <property type="entry name" value="LRR_8"/>
    <property type="match status" value="1"/>
</dbReference>
<proteinExistence type="predicted"/>
<keyword evidence="1" id="KW-0433">Leucine-rich repeat</keyword>
<dbReference type="InterPro" id="IPR032675">
    <property type="entry name" value="LRR_dom_sf"/>
</dbReference>
<dbReference type="Pfam" id="PF12799">
    <property type="entry name" value="LRR_4"/>
    <property type="match status" value="1"/>
</dbReference>
<dbReference type="InterPro" id="IPR001611">
    <property type="entry name" value="Leu-rich_rpt"/>
</dbReference>
<evidence type="ECO:0000313" key="4">
    <source>
        <dbReference type="EMBL" id="EEN82153.1"/>
    </source>
</evidence>
<dbReference type="PROSITE" id="PS51450">
    <property type="entry name" value="LRR"/>
    <property type="match status" value="3"/>
</dbReference>
<reference evidence="4 5" key="1">
    <citation type="submission" date="2009-04" db="EMBL/GenBank/DDBJ databases">
        <authorList>
            <person name="Sebastian Y."/>
            <person name="Madupu R."/>
            <person name="Durkin A.S."/>
            <person name="Torralba M."/>
            <person name="Methe B."/>
            <person name="Sutton G.G."/>
            <person name="Strausberg R.L."/>
            <person name="Nelson K.E."/>
        </authorList>
    </citation>
    <scope>NUCLEOTIDE SEQUENCE [LARGE SCALE GENOMIC DNA]</scope>
    <source>
        <strain evidence="5">ATCC 35406 / BCRC 14492 / JCM 8526 / NCTC 13058 / HG 370</strain>
    </source>
</reference>
<dbReference type="InterPro" id="IPR003591">
    <property type="entry name" value="Leu-rich_rpt_typical-subtyp"/>
</dbReference>
<sequence>MTPKVGEKGVQIDGCELVKLDKGEAWKVTKSWITITGPVTQFDCNLSAIDSITFENPESLQELIVETNKMSVLNLTGMKSLTYLGASATDIREINLTGCTSLKQIQCNGSKLVKINLTAATNLEKASLTLSSLSELDLTGLTKLKELDLNNNGISKIDLKNLPALESVVLSYNPIDAVSFSSCPKLEVISIKNKRKDSRLTSFTAVGLPALKVLNLYGNKISTLKLEDLPKLSQVNLENNSLTAVDFSKCAKSLSEVGLGNNKFSGEFELKGLENLSEFSIENNKLTSFKVTGCPALETLKVQKNELTSLDLTACSGDLSTVYASENQLSSVKLKNHKNLYLNDNKLTSVDLSSCTNLETLEMGNNKLTSLDLKGLNALSEVNVYKNNIQGDNMKKLIASLTDKKESISAGSLYAVQTRAPEEQNLCTSEHVKQAKEKKWNILDHRTYANYPGAILRTIKCRTEGNGGSIKLNNQNNTSIQAYTDTRVDVTITPDAGYGLKTLGFTPAEEGATTEDLFKDSTFWVSKDGEVVATFTNDICKVKLKRIGHGVLKLKGERLNQDLERLPRGLKVEVIANIDSNETDGERELQSLKANGENIKGTKEFVLDKDTEVVAKFEWLLSTKDPYEGETWESTFTKQVTRDDANVVLFPNPARGEVFVEGASKEATIDLYTLDGVRILSSIADPSGRAALNVAGLAEGIYVVLVGNVSKRLIVRH</sequence>
<dbReference type="STRING" id="553175.POREN0001_2003"/>
<dbReference type="NCBIfam" id="TIGR04183">
    <property type="entry name" value="Por_Secre_tail"/>
    <property type="match status" value="1"/>
</dbReference>
<protein>
    <submittedName>
        <fullName evidence="4">Leucine Rich Repeat protein</fullName>
    </submittedName>
</protein>
<dbReference type="PANTHER" id="PTHR46652">
    <property type="entry name" value="LEUCINE-RICH REPEAT AND IQ DOMAIN-CONTAINING PROTEIN 1-RELATED"/>
    <property type="match status" value="1"/>
</dbReference>
<gene>
    <name evidence="4" type="ORF">POREN0001_2003</name>
</gene>
<dbReference type="Pfam" id="PF18962">
    <property type="entry name" value="Por_Secre_tail"/>
    <property type="match status" value="1"/>
</dbReference>
<keyword evidence="2" id="KW-0677">Repeat</keyword>
<dbReference type="SMART" id="SM00369">
    <property type="entry name" value="LRR_TYP"/>
    <property type="match status" value="6"/>
</dbReference>
<dbReference type="SUPFAM" id="SSF52058">
    <property type="entry name" value="L domain-like"/>
    <property type="match status" value="2"/>
</dbReference>
<dbReference type="PANTHER" id="PTHR46652:SF3">
    <property type="entry name" value="LEUCINE-RICH REPEAT-CONTAINING PROTEIN 9"/>
    <property type="match status" value="1"/>
</dbReference>
<comment type="caution">
    <text evidence="4">The sequence shown here is derived from an EMBL/GenBank/DDBJ whole genome shotgun (WGS) entry which is preliminary data.</text>
</comment>
<feature type="domain" description="Secretion system C-terminal sorting" evidence="3">
    <location>
        <begin position="649"/>
        <end position="712"/>
    </location>
</feature>
<dbReference type="AlphaFoldDB" id="C3JCB2"/>
<dbReference type="InterPro" id="IPR026444">
    <property type="entry name" value="Secre_tail"/>
</dbReference>
<dbReference type="Gene3D" id="3.80.10.10">
    <property type="entry name" value="Ribonuclease Inhibitor"/>
    <property type="match status" value="2"/>
</dbReference>
<organism evidence="4 5">
    <name type="scientific">Porphyromonas endodontalis (strain ATCC 35406 / DSM 24491 / JCM 8526 / CCUG 16442 / BCRC 14492 / NCTC 13058 / HG 370)</name>
    <name type="common">Bacteroides endodontalis</name>
    <dbReference type="NCBI Taxonomy" id="553175"/>
    <lineage>
        <taxon>Bacteria</taxon>
        <taxon>Pseudomonadati</taxon>
        <taxon>Bacteroidota</taxon>
        <taxon>Bacteroidia</taxon>
        <taxon>Bacteroidales</taxon>
        <taxon>Porphyromonadaceae</taxon>
        <taxon>Porphyromonas</taxon>
    </lineage>
</organism>
<evidence type="ECO:0000259" key="3">
    <source>
        <dbReference type="Pfam" id="PF18962"/>
    </source>
</evidence>
<dbReference type="InterPro" id="IPR025875">
    <property type="entry name" value="Leu-rich_rpt_4"/>
</dbReference>